<evidence type="ECO:0000259" key="1">
    <source>
        <dbReference type="PROSITE" id="PS50222"/>
    </source>
</evidence>
<reference evidence="2" key="1">
    <citation type="submission" date="2021-01" db="EMBL/GenBank/DDBJ databases">
        <authorList>
            <person name="Corre E."/>
            <person name="Pelletier E."/>
            <person name="Niang G."/>
            <person name="Scheremetjew M."/>
            <person name="Finn R."/>
            <person name="Kale V."/>
            <person name="Holt S."/>
            <person name="Cochrane G."/>
            <person name="Meng A."/>
            <person name="Brown T."/>
            <person name="Cohen L."/>
        </authorList>
    </citation>
    <scope>NUCLEOTIDE SEQUENCE</scope>
    <source>
        <strain evidence="2">CCMP325</strain>
    </source>
</reference>
<accession>A0A7S0DU51</accession>
<protein>
    <recommendedName>
        <fullName evidence="1">EF-hand domain-containing protein</fullName>
    </recommendedName>
</protein>
<dbReference type="SUPFAM" id="SSF47473">
    <property type="entry name" value="EF-hand"/>
    <property type="match status" value="1"/>
</dbReference>
<dbReference type="Gene3D" id="1.10.238.10">
    <property type="entry name" value="EF-hand"/>
    <property type="match status" value="1"/>
</dbReference>
<dbReference type="InterPro" id="IPR011992">
    <property type="entry name" value="EF-hand-dom_pair"/>
</dbReference>
<dbReference type="EMBL" id="HBEO01000255">
    <property type="protein sequence ID" value="CAD8465544.1"/>
    <property type="molecule type" value="Transcribed_RNA"/>
</dbReference>
<name>A0A7S0DU51_9CRYP</name>
<sequence length="185" mass="21178">MDTNPGRSERLGRTEQEERYKQVLAVNPKDVDALCGYACFLSTVRDDFAGAAELYSTAVKTDPSRARRITVQLWADLWAMRMENERSMRVKGQWMEYFRKMDTNGEGKLDKKIVQDVLKQTELVISPEDLDAVLQDNKVVYEELAESLSKAPPPNVFSKVQMKLKQVFRGFQAKADEVLLKVKIV</sequence>
<feature type="domain" description="EF-hand" evidence="1">
    <location>
        <begin position="89"/>
        <end position="124"/>
    </location>
</feature>
<gene>
    <name evidence="2" type="ORF">HPHI1048_LOCUS182</name>
</gene>
<dbReference type="Gene3D" id="1.25.40.10">
    <property type="entry name" value="Tetratricopeptide repeat domain"/>
    <property type="match status" value="1"/>
</dbReference>
<dbReference type="InterPro" id="IPR002048">
    <property type="entry name" value="EF_hand_dom"/>
</dbReference>
<evidence type="ECO:0000313" key="2">
    <source>
        <dbReference type="EMBL" id="CAD8465544.1"/>
    </source>
</evidence>
<dbReference type="AlphaFoldDB" id="A0A7S0DU51"/>
<dbReference type="GO" id="GO:0005509">
    <property type="term" value="F:calcium ion binding"/>
    <property type="evidence" value="ECO:0007669"/>
    <property type="project" value="InterPro"/>
</dbReference>
<organism evidence="2">
    <name type="scientific">Hanusia phi</name>
    <dbReference type="NCBI Taxonomy" id="3032"/>
    <lineage>
        <taxon>Eukaryota</taxon>
        <taxon>Cryptophyceae</taxon>
        <taxon>Pyrenomonadales</taxon>
        <taxon>Geminigeraceae</taxon>
        <taxon>Hanusia</taxon>
    </lineage>
</organism>
<proteinExistence type="predicted"/>
<dbReference type="PROSITE" id="PS50222">
    <property type="entry name" value="EF_HAND_2"/>
    <property type="match status" value="1"/>
</dbReference>
<dbReference type="InterPro" id="IPR011990">
    <property type="entry name" value="TPR-like_helical_dom_sf"/>
</dbReference>